<comment type="caution">
    <text evidence="1">The sequence shown here is derived from an EMBL/GenBank/DDBJ whole genome shotgun (WGS) entry which is preliminary data.</text>
</comment>
<proteinExistence type="predicted"/>
<dbReference type="PROSITE" id="PS51257">
    <property type="entry name" value="PROKAR_LIPOPROTEIN"/>
    <property type="match status" value="1"/>
</dbReference>
<evidence type="ECO:0008006" key="2">
    <source>
        <dbReference type="Google" id="ProtNLM"/>
    </source>
</evidence>
<sequence length="160" mass="16031">MSTFTRTATVVALVLTLAGCGAGKDAATLKPYTPTDGVQGSAQSVKVRDVVLVSMPDGTGVVVGTVVQTGSTQDQITGITVNGMPATVTPAAPVLTQNAAIRFSGDTANASADIPGLNAVPGTLAKVEFTFGTSGTVSLDAVVRDNKDEFASVSEAPFQG</sequence>
<organism evidence="1">
    <name type="scientific">mine drainage metagenome</name>
    <dbReference type="NCBI Taxonomy" id="410659"/>
    <lineage>
        <taxon>unclassified sequences</taxon>
        <taxon>metagenomes</taxon>
        <taxon>ecological metagenomes</taxon>
    </lineage>
</organism>
<dbReference type="AlphaFoldDB" id="A0A1J5Q2Q4"/>
<evidence type="ECO:0000313" key="1">
    <source>
        <dbReference type="EMBL" id="OIQ77982.1"/>
    </source>
</evidence>
<protein>
    <recommendedName>
        <fullName evidence="2">Lipoprotein LpqE</fullName>
    </recommendedName>
</protein>
<reference evidence="1" key="1">
    <citation type="submission" date="2016-10" db="EMBL/GenBank/DDBJ databases">
        <title>Sequence of Gallionella enrichment culture.</title>
        <authorList>
            <person name="Poehlein A."/>
            <person name="Muehling M."/>
            <person name="Daniel R."/>
        </authorList>
    </citation>
    <scope>NUCLEOTIDE SEQUENCE</scope>
</reference>
<name>A0A1J5Q2Q4_9ZZZZ</name>
<dbReference type="EMBL" id="MLJW01001495">
    <property type="protein sequence ID" value="OIQ77982.1"/>
    <property type="molecule type" value="Genomic_DNA"/>
</dbReference>
<gene>
    <name evidence="1" type="ORF">GALL_403200</name>
</gene>
<accession>A0A1J5Q2Q4</accession>